<evidence type="ECO:0000256" key="1">
    <source>
        <dbReference type="SAM" id="SignalP"/>
    </source>
</evidence>
<name>A0A6P5ABS4_BRABE</name>
<feature type="chain" id="PRO_5027923293" evidence="1">
    <location>
        <begin position="38"/>
        <end position="241"/>
    </location>
</feature>
<dbReference type="RefSeq" id="XP_019647098.1">
    <property type="nucleotide sequence ID" value="XM_019791539.1"/>
</dbReference>
<gene>
    <name evidence="3" type="primary">LOC109487525</name>
</gene>
<protein>
    <submittedName>
        <fullName evidence="3">Uncharacterized protein LOC109487525</fullName>
    </submittedName>
</protein>
<evidence type="ECO:0000313" key="3">
    <source>
        <dbReference type="RefSeq" id="XP_019647098.1"/>
    </source>
</evidence>
<dbReference type="GeneID" id="109487525"/>
<dbReference type="AlphaFoldDB" id="A0A6P5ABS4"/>
<organism evidence="2 3">
    <name type="scientific">Branchiostoma belcheri</name>
    <name type="common">Amphioxus</name>
    <dbReference type="NCBI Taxonomy" id="7741"/>
    <lineage>
        <taxon>Eukaryota</taxon>
        <taxon>Metazoa</taxon>
        <taxon>Chordata</taxon>
        <taxon>Cephalochordata</taxon>
        <taxon>Leptocardii</taxon>
        <taxon>Amphioxiformes</taxon>
        <taxon>Branchiostomatidae</taxon>
        <taxon>Branchiostoma</taxon>
    </lineage>
</organism>
<proteinExistence type="predicted"/>
<feature type="signal peptide" evidence="1">
    <location>
        <begin position="1"/>
        <end position="37"/>
    </location>
</feature>
<sequence>MDLRMFLGGGPRAATAAFLQMLLTGLFFLADSRPSSQQTPVESALNLTTTVETTKQAFFATFVPRQVPISQTVYDKHTLRRFVRRFVHSESEQQQDSSWSLLMDEVVPDKEGPVPWEELTVNMENFLHVVSCQMDVACNLGTPHTMCQCERNMQIGSNCILPKARITHKSSTDRGVVTSFCVGVALPPMMDGRSKYDMQTRCKFWGRDDVQYKVHVTKRLVTSSQSPFERKVKYTACLKPE</sequence>
<dbReference type="Proteomes" id="UP000515135">
    <property type="component" value="Unplaced"/>
</dbReference>
<accession>A0A6P5ABS4</accession>
<evidence type="ECO:0000313" key="2">
    <source>
        <dbReference type="Proteomes" id="UP000515135"/>
    </source>
</evidence>
<dbReference type="KEGG" id="bbel:109487525"/>
<dbReference type="OrthoDB" id="9979064at2759"/>
<keyword evidence="1" id="KW-0732">Signal</keyword>
<keyword evidence="2" id="KW-1185">Reference proteome</keyword>
<reference evidence="3" key="1">
    <citation type="submission" date="2025-08" db="UniProtKB">
        <authorList>
            <consortium name="RefSeq"/>
        </authorList>
    </citation>
    <scope>IDENTIFICATION</scope>
    <source>
        <tissue evidence="3">Gonad</tissue>
    </source>
</reference>